<organism evidence="1 2">
    <name type="scientific">Hydra vulgaris</name>
    <name type="common">Hydra</name>
    <name type="synonym">Hydra attenuata</name>
    <dbReference type="NCBI Taxonomy" id="6087"/>
    <lineage>
        <taxon>Eukaryota</taxon>
        <taxon>Metazoa</taxon>
        <taxon>Cnidaria</taxon>
        <taxon>Hydrozoa</taxon>
        <taxon>Hydroidolina</taxon>
        <taxon>Anthoathecata</taxon>
        <taxon>Aplanulata</taxon>
        <taxon>Hydridae</taxon>
        <taxon>Hydra</taxon>
    </lineage>
</organism>
<dbReference type="GeneID" id="136082588"/>
<proteinExistence type="predicted"/>
<dbReference type="Proteomes" id="UP001652625">
    <property type="component" value="Chromosome 07"/>
</dbReference>
<dbReference type="RefSeq" id="XP_065658076.1">
    <property type="nucleotide sequence ID" value="XM_065802004.1"/>
</dbReference>
<sequence length="344" mass="40279">MLTFKNYIVANYSIGLYHNINALKNAKKNAAKSKNQWIFLQRCVKHCIIPRFLRIKNPLNSKFSKCLMIKVKKDLLLHTQKLAKKRYFNNIISIKKLEEFIKSCVNNEDFQKITNITDKSYEHMFLQSRNKLKNKFDLLIKESRYKNNDNLRKYKFIKEVTLNLCVDNIKTHQKKLLGLGPNFVPIPSKVPYMDIISITETAALKLKYSNKNTDANKLRQDVLRVLKIHKPVSTNLDKDQFKALKELKSSNTISIYPFDKGSGFVRINKTDALKKIEEQLGKSKSINYDPTQKLLRKVQNTLRNLKTKFTKNEFDQFIQVTPLLHDYMVSSKHTNQLITTQCEL</sequence>
<gene>
    <name evidence="2" type="primary">LOC136082588</name>
</gene>
<protein>
    <submittedName>
        <fullName evidence="2">Uncharacterized protein LOC136082588</fullName>
    </submittedName>
</protein>
<evidence type="ECO:0000313" key="2">
    <source>
        <dbReference type="RefSeq" id="XP_065658076.1"/>
    </source>
</evidence>
<evidence type="ECO:0000313" key="1">
    <source>
        <dbReference type="Proteomes" id="UP001652625"/>
    </source>
</evidence>
<reference evidence="2" key="1">
    <citation type="submission" date="2025-08" db="UniProtKB">
        <authorList>
            <consortium name="RefSeq"/>
        </authorList>
    </citation>
    <scope>IDENTIFICATION</scope>
</reference>
<accession>A0ABM4C8X4</accession>
<name>A0ABM4C8X4_HYDVU</name>
<keyword evidence="1" id="KW-1185">Reference proteome</keyword>